<organism evidence="2 3">
    <name type="scientific">Romanomermis culicivorax</name>
    <name type="common">Nematode worm</name>
    <dbReference type="NCBI Taxonomy" id="13658"/>
    <lineage>
        <taxon>Eukaryota</taxon>
        <taxon>Metazoa</taxon>
        <taxon>Ecdysozoa</taxon>
        <taxon>Nematoda</taxon>
        <taxon>Enoplea</taxon>
        <taxon>Dorylaimia</taxon>
        <taxon>Mermithida</taxon>
        <taxon>Mermithoidea</taxon>
        <taxon>Mermithidae</taxon>
        <taxon>Romanomermis</taxon>
    </lineage>
</organism>
<dbReference type="WBParaSite" id="nRc.2.0.1.t05019-RA">
    <property type="protein sequence ID" value="nRc.2.0.1.t05019-RA"/>
    <property type="gene ID" value="nRc.2.0.1.g05019"/>
</dbReference>
<dbReference type="AlphaFoldDB" id="A0A915HTD3"/>
<accession>A0A915HTD3</accession>
<name>A0A915HTD3_ROMCU</name>
<protein>
    <submittedName>
        <fullName evidence="3">Uncharacterized protein</fullName>
    </submittedName>
</protein>
<feature type="signal peptide" evidence="1">
    <location>
        <begin position="1"/>
        <end position="17"/>
    </location>
</feature>
<sequence>MKFFTLTLAVALTCVFADGLSEVLNRIDSPTTTKELRPLDEKHADVASDKATIAATRKLKKRESCFGGCMRCRSEGFETCSRDEFVECIGGQLVELKCLNGEPCHTDSSMFCGEYECW</sequence>
<evidence type="ECO:0000313" key="2">
    <source>
        <dbReference type="Proteomes" id="UP000887565"/>
    </source>
</evidence>
<keyword evidence="2" id="KW-1185">Reference proteome</keyword>
<dbReference type="Proteomes" id="UP000887565">
    <property type="component" value="Unplaced"/>
</dbReference>
<keyword evidence="1" id="KW-0732">Signal</keyword>
<proteinExistence type="predicted"/>
<evidence type="ECO:0000256" key="1">
    <source>
        <dbReference type="SAM" id="SignalP"/>
    </source>
</evidence>
<evidence type="ECO:0000313" key="3">
    <source>
        <dbReference type="WBParaSite" id="nRc.2.0.1.t05019-RA"/>
    </source>
</evidence>
<feature type="chain" id="PRO_5037586000" evidence="1">
    <location>
        <begin position="18"/>
        <end position="118"/>
    </location>
</feature>
<reference evidence="3" key="1">
    <citation type="submission" date="2022-11" db="UniProtKB">
        <authorList>
            <consortium name="WormBaseParasite"/>
        </authorList>
    </citation>
    <scope>IDENTIFICATION</scope>
</reference>